<organism evidence="1 2">
    <name type="scientific">Streptomyces axinellae</name>
    <dbReference type="NCBI Taxonomy" id="552788"/>
    <lineage>
        <taxon>Bacteria</taxon>
        <taxon>Bacillati</taxon>
        <taxon>Actinomycetota</taxon>
        <taxon>Actinomycetes</taxon>
        <taxon>Kitasatosporales</taxon>
        <taxon>Streptomycetaceae</taxon>
        <taxon>Streptomyces</taxon>
    </lineage>
</organism>
<protein>
    <submittedName>
        <fullName evidence="1">Uncharacterized protein</fullName>
    </submittedName>
</protein>
<proteinExistence type="predicted"/>
<dbReference type="Proteomes" id="UP001501447">
    <property type="component" value="Unassembled WGS sequence"/>
</dbReference>
<sequence>MTTEVTSASITGEVLPADRFQLHQSEGIPDIERVLDVLNGRLAAYRVRHFVPAAECATLTQNFWDSPHRTPRHGEGADGVEAYILGASHIDLSTRDYLDVAETTRDAVGALYAGATDPIARLRSSLAERIGVVRPAGHDGRKAGSSKAVCWNNDSREFLLLPHDDLAQLGDPMQAGFEIQRIRRVMAVNVYPHVPGGRGQLRLWNIAPDDRTRARLGVSHSGYPYPPELLTDHPSLTVPVATGDLCVINGNLVHAVLGGGSAAEHGRLLLTCFTGLAGDELLWWT</sequence>
<gene>
    <name evidence="1" type="ORF">GCM10009863_29670</name>
</gene>
<dbReference type="EMBL" id="BAAARJ010000008">
    <property type="protein sequence ID" value="GAA2614009.1"/>
    <property type="molecule type" value="Genomic_DNA"/>
</dbReference>
<name>A0ABP6CHD4_9ACTN</name>
<keyword evidence="2" id="KW-1185">Reference proteome</keyword>
<accession>A0ABP6CHD4</accession>
<evidence type="ECO:0000313" key="2">
    <source>
        <dbReference type="Proteomes" id="UP001501447"/>
    </source>
</evidence>
<comment type="caution">
    <text evidence="1">The sequence shown here is derived from an EMBL/GenBank/DDBJ whole genome shotgun (WGS) entry which is preliminary data.</text>
</comment>
<evidence type="ECO:0000313" key="1">
    <source>
        <dbReference type="EMBL" id="GAA2614009.1"/>
    </source>
</evidence>
<reference evidence="2" key="1">
    <citation type="journal article" date="2019" name="Int. J. Syst. Evol. Microbiol.">
        <title>The Global Catalogue of Microorganisms (GCM) 10K type strain sequencing project: providing services to taxonomists for standard genome sequencing and annotation.</title>
        <authorList>
            <consortium name="The Broad Institute Genomics Platform"/>
            <consortium name="The Broad Institute Genome Sequencing Center for Infectious Disease"/>
            <person name="Wu L."/>
            <person name="Ma J."/>
        </authorList>
    </citation>
    <scope>NUCLEOTIDE SEQUENCE [LARGE SCALE GENOMIC DNA]</scope>
    <source>
        <strain evidence="2">JCM 16373</strain>
    </source>
</reference>
<dbReference type="RefSeq" id="WP_344566039.1">
    <property type="nucleotide sequence ID" value="NZ_BAAARJ010000008.1"/>
</dbReference>
<dbReference type="Gene3D" id="2.60.120.620">
    <property type="entry name" value="q2cbj1_9rhob like domain"/>
    <property type="match status" value="1"/>
</dbReference>